<comment type="subcellular location">
    <subcellularLocation>
        <location evidence="1">Cell envelope</location>
    </subcellularLocation>
    <subcellularLocation>
        <location evidence="2">Secreted</location>
    </subcellularLocation>
</comment>
<evidence type="ECO:0000256" key="4">
    <source>
        <dbReference type="ARBA" id="ARBA00022729"/>
    </source>
</evidence>
<protein>
    <recommendedName>
        <fullName evidence="7">DUF642 domain-containing protein</fullName>
    </recommendedName>
</protein>
<evidence type="ECO:0000259" key="7">
    <source>
        <dbReference type="Pfam" id="PF04862"/>
    </source>
</evidence>
<evidence type="ECO:0000313" key="8">
    <source>
        <dbReference type="EMBL" id="PON95370.1"/>
    </source>
</evidence>
<evidence type="ECO:0000256" key="5">
    <source>
        <dbReference type="ARBA" id="ARBA00023180"/>
    </source>
</evidence>
<evidence type="ECO:0000256" key="6">
    <source>
        <dbReference type="SAM" id="SignalP"/>
    </source>
</evidence>
<dbReference type="Proteomes" id="UP000237000">
    <property type="component" value="Unassembled WGS sequence"/>
</dbReference>
<keyword evidence="9" id="KW-1185">Reference proteome</keyword>
<gene>
    <name evidence="8" type="ORF">TorRG33x02_088920</name>
</gene>
<evidence type="ECO:0000256" key="2">
    <source>
        <dbReference type="ARBA" id="ARBA00004613"/>
    </source>
</evidence>
<feature type="domain" description="DUF642" evidence="7">
    <location>
        <begin position="20"/>
        <end position="184"/>
    </location>
</feature>
<comment type="caution">
    <text evidence="8">The sequence shown here is derived from an EMBL/GenBank/DDBJ whole genome shotgun (WGS) entry which is preliminary data.</text>
</comment>
<keyword evidence="4 6" id="KW-0732">Signal</keyword>
<dbReference type="GO" id="GO:0005576">
    <property type="term" value="C:extracellular region"/>
    <property type="evidence" value="ECO:0007669"/>
    <property type="project" value="UniProtKB-SubCell"/>
</dbReference>
<dbReference type="InterPro" id="IPR006946">
    <property type="entry name" value="DGR2-like_dom"/>
</dbReference>
<evidence type="ECO:0000256" key="1">
    <source>
        <dbReference type="ARBA" id="ARBA00004196"/>
    </source>
</evidence>
<evidence type="ECO:0000313" key="9">
    <source>
        <dbReference type="Proteomes" id="UP000237000"/>
    </source>
</evidence>
<reference evidence="9" key="1">
    <citation type="submission" date="2016-06" db="EMBL/GenBank/DDBJ databases">
        <title>Parallel loss of symbiosis genes in relatives of nitrogen-fixing non-legume Parasponia.</title>
        <authorList>
            <person name="Van Velzen R."/>
            <person name="Holmer R."/>
            <person name="Bu F."/>
            <person name="Rutten L."/>
            <person name="Van Zeijl A."/>
            <person name="Liu W."/>
            <person name="Santuari L."/>
            <person name="Cao Q."/>
            <person name="Sharma T."/>
            <person name="Shen D."/>
            <person name="Roswanjaya Y."/>
            <person name="Wardhani T."/>
            <person name="Kalhor M.S."/>
            <person name="Jansen J."/>
            <person name="Van den Hoogen J."/>
            <person name="Gungor B."/>
            <person name="Hartog M."/>
            <person name="Hontelez J."/>
            <person name="Verver J."/>
            <person name="Yang W.-C."/>
            <person name="Schijlen E."/>
            <person name="Repin R."/>
            <person name="Schilthuizen M."/>
            <person name="Schranz E."/>
            <person name="Heidstra R."/>
            <person name="Miyata K."/>
            <person name="Fedorova E."/>
            <person name="Kohlen W."/>
            <person name="Bisseling T."/>
            <person name="Smit S."/>
            <person name="Geurts R."/>
        </authorList>
    </citation>
    <scope>NUCLEOTIDE SEQUENCE [LARGE SCALE GENOMIC DNA]</scope>
    <source>
        <strain evidence="9">cv. RG33-2</strain>
    </source>
</reference>
<dbReference type="OrthoDB" id="1895088at2759"/>
<accession>A0A2P5FC61</accession>
<feature type="chain" id="PRO_5015144757" description="DUF642 domain-containing protein" evidence="6">
    <location>
        <begin position="20"/>
        <end position="208"/>
    </location>
</feature>
<evidence type="ECO:0000256" key="3">
    <source>
        <dbReference type="ARBA" id="ARBA00022525"/>
    </source>
</evidence>
<dbReference type="EMBL" id="JXTC01000045">
    <property type="protein sequence ID" value="PON95370.1"/>
    <property type="molecule type" value="Genomic_DNA"/>
</dbReference>
<keyword evidence="3" id="KW-0964">Secreted</keyword>
<dbReference type="AlphaFoldDB" id="A0A2P5FC61"/>
<feature type="signal peptide" evidence="6">
    <location>
        <begin position="1"/>
        <end position="19"/>
    </location>
</feature>
<dbReference type="Pfam" id="PF04862">
    <property type="entry name" value="DUF642"/>
    <property type="match status" value="1"/>
</dbReference>
<dbReference type="PANTHER" id="PTHR31265">
    <property type="entry name" value="OS02G0527500 PROTEIN-RELATED"/>
    <property type="match status" value="1"/>
</dbReference>
<dbReference type="PANTHER" id="PTHR31265:SF28">
    <property type="entry name" value="EMB|CAB87702.1"/>
    <property type="match status" value="1"/>
</dbReference>
<organism evidence="8 9">
    <name type="scientific">Trema orientale</name>
    <name type="common">Charcoal tree</name>
    <name type="synonym">Celtis orientalis</name>
    <dbReference type="NCBI Taxonomy" id="63057"/>
    <lineage>
        <taxon>Eukaryota</taxon>
        <taxon>Viridiplantae</taxon>
        <taxon>Streptophyta</taxon>
        <taxon>Embryophyta</taxon>
        <taxon>Tracheophyta</taxon>
        <taxon>Spermatophyta</taxon>
        <taxon>Magnoliopsida</taxon>
        <taxon>eudicotyledons</taxon>
        <taxon>Gunneridae</taxon>
        <taxon>Pentapetalae</taxon>
        <taxon>rosids</taxon>
        <taxon>fabids</taxon>
        <taxon>Rosales</taxon>
        <taxon>Cannabaceae</taxon>
        <taxon>Trema</taxon>
    </lineage>
</organism>
<name>A0A2P5FC61_TREOI</name>
<sequence length="208" mass="22696">MLHQVLVLLPLLVLALASADLLQNPDFESPPSNLPKDSKSPFVLLDQNNTIPGWTFEGAVLYVTAGETISLPSNGHAVLLGEDGRINQTFVANAEYLPYVLTFTISPGQNHDCLANADIVVSAPDSKGVFSLKQHYGKEAWESYGHYLGSWGDGEPVNLVTQSQTAESNSSSICWPVLDKLLVKSMPKLVPENRMLISWFGPSIISFR</sequence>
<keyword evidence="5" id="KW-0325">Glycoprotein</keyword>
<dbReference type="InParanoid" id="A0A2P5FC61"/>
<proteinExistence type="predicted"/>
<dbReference type="InterPro" id="IPR052437">
    <property type="entry name" value="Pectin_Meth_Modulator"/>
</dbReference>
<dbReference type="STRING" id="63057.A0A2P5FC61"/>